<dbReference type="WBParaSite" id="nOo.2.0.1.t10248-RA">
    <property type="protein sequence ID" value="nOo.2.0.1.t10248-RA"/>
    <property type="gene ID" value="nOo.2.0.1.g10248"/>
</dbReference>
<sequence>MLLVLLTSTSNKVMSSSLIADHADLTRVFSRGNRTVEGHVGEASTSCSNSMMNGVLVTSTTNSIAATNSTNRKNNSGKTRDTMLPQTQAGSAVTEERLPEGWELRYDGYGRKYYVDHTTKSTTWERPSTTPLPSGQFLGTLRLEPFCRWEMRRDPRGRVYYVDHNTRTTTWQRPTADMLEAHELWQSNRDQAMHQWEQRFLLQSNTMISNDDPLGPLPNGWEKRADPNTGRIYFVNHVNRTTQWEDPRTQGVSDEPLPDGWEMRFTEQGVPFFIDHNTKSTTYNDPRTGKPVGPLGANGLPMSFERTFRWKIAQFRYLCLIMRKNPVDLRRRLYIQFRGEEGLDYGGVAREWFFLLSHEVLNPMYCLFMYAGANNYSLQINPASFINPDHLKYFECIGRFIAMALFHGKFIYSGFTMPFYKKMLRKKFTLKDLESIDAEFYNSLMWIKENNVDECDMELYFVADYELLGEIRTHELKENGAEL</sequence>
<dbReference type="FunFam" id="3.90.1750.10:FF:000079">
    <property type="entry name" value="E3 ubiquitin-protein ligase"/>
    <property type="match status" value="1"/>
</dbReference>
<protein>
    <recommendedName>
        <fullName evidence="3">HECT-type E3 ubiquitin transferase</fullName>
        <ecNumber evidence="3">2.3.2.26</ecNumber>
    </recommendedName>
</protein>
<dbReference type="Gene3D" id="3.90.1750.10">
    <property type="entry name" value="Hect, E3 ligase catalytic domains"/>
    <property type="match status" value="1"/>
</dbReference>
<keyword evidence="5" id="KW-0677">Repeat</keyword>
<evidence type="ECO:0000259" key="10">
    <source>
        <dbReference type="PROSITE" id="PS50237"/>
    </source>
</evidence>
<reference evidence="13" key="1">
    <citation type="submission" date="2016-06" db="UniProtKB">
        <authorList>
            <consortium name="WormBaseParasite"/>
        </authorList>
    </citation>
    <scope>IDENTIFICATION</scope>
</reference>
<evidence type="ECO:0000259" key="9">
    <source>
        <dbReference type="PROSITE" id="PS50020"/>
    </source>
</evidence>
<evidence type="ECO:0000313" key="12">
    <source>
        <dbReference type="Proteomes" id="UP000271087"/>
    </source>
</evidence>
<proteinExistence type="predicted"/>
<evidence type="ECO:0000256" key="1">
    <source>
        <dbReference type="ARBA" id="ARBA00000885"/>
    </source>
</evidence>
<feature type="domain" description="WW" evidence="9">
    <location>
        <begin position="215"/>
        <end position="249"/>
    </location>
</feature>
<dbReference type="GO" id="GO:0043161">
    <property type="term" value="P:proteasome-mediated ubiquitin-dependent protein catabolic process"/>
    <property type="evidence" value="ECO:0007669"/>
    <property type="project" value="TreeGrafter"/>
</dbReference>
<feature type="domain" description="WW" evidence="9">
    <location>
        <begin position="255"/>
        <end position="288"/>
    </location>
</feature>
<dbReference type="GO" id="GO:0061630">
    <property type="term" value="F:ubiquitin protein ligase activity"/>
    <property type="evidence" value="ECO:0007669"/>
    <property type="project" value="UniProtKB-EC"/>
</dbReference>
<keyword evidence="6 7" id="KW-0833">Ubl conjugation pathway</keyword>
<dbReference type="SMART" id="SM00456">
    <property type="entry name" value="WW"/>
    <property type="match status" value="4"/>
</dbReference>
<gene>
    <name evidence="11" type="ORF">NOO_LOCUS10248</name>
</gene>
<dbReference type="GO" id="GO:0005737">
    <property type="term" value="C:cytoplasm"/>
    <property type="evidence" value="ECO:0007669"/>
    <property type="project" value="TreeGrafter"/>
</dbReference>
<comment type="caution">
    <text evidence="7">Lacks conserved residue(s) required for the propagation of feature annotation.</text>
</comment>
<dbReference type="Pfam" id="PF00397">
    <property type="entry name" value="WW"/>
    <property type="match status" value="4"/>
</dbReference>
<dbReference type="InterPro" id="IPR050409">
    <property type="entry name" value="E3_ubiq-protein_ligase"/>
</dbReference>
<feature type="domain" description="WW" evidence="9">
    <location>
        <begin position="149"/>
        <end position="176"/>
    </location>
</feature>
<dbReference type="Gene3D" id="3.30.2160.10">
    <property type="entry name" value="Hect, E3 ligase catalytic domain"/>
    <property type="match status" value="1"/>
</dbReference>
<dbReference type="PANTHER" id="PTHR11254">
    <property type="entry name" value="HECT DOMAIN UBIQUITIN-PROTEIN LIGASE"/>
    <property type="match status" value="1"/>
</dbReference>
<accession>A0A182EQ38</accession>
<dbReference type="SUPFAM" id="SSF56204">
    <property type="entry name" value="Hect, E3 ligase catalytic domain"/>
    <property type="match status" value="1"/>
</dbReference>
<dbReference type="FunFam" id="2.20.70.10:FF:000005">
    <property type="entry name" value="E3 ubiquitin-protein ligase"/>
    <property type="match status" value="1"/>
</dbReference>
<feature type="compositionally biased region" description="Low complexity" evidence="8">
    <location>
        <begin position="62"/>
        <end position="71"/>
    </location>
</feature>
<evidence type="ECO:0000256" key="4">
    <source>
        <dbReference type="ARBA" id="ARBA00022679"/>
    </source>
</evidence>
<evidence type="ECO:0000313" key="11">
    <source>
        <dbReference type="EMBL" id="VDM93975.1"/>
    </source>
</evidence>
<comment type="pathway">
    <text evidence="2">Protein modification; protein ubiquitination.</text>
</comment>
<dbReference type="Gene3D" id="2.20.70.10">
    <property type="match status" value="4"/>
</dbReference>
<dbReference type="InterPro" id="IPR000569">
    <property type="entry name" value="HECT_dom"/>
</dbReference>
<evidence type="ECO:0000256" key="6">
    <source>
        <dbReference type="ARBA" id="ARBA00022786"/>
    </source>
</evidence>
<dbReference type="Pfam" id="PF00632">
    <property type="entry name" value="HECT"/>
    <property type="match status" value="1"/>
</dbReference>
<dbReference type="STRING" id="42157.A0A182EQ38"/>
<organism evidence="13">
    <name type="scientific">Onchocerca ochengi</name>
    <name type="common">Filarial nematode worm</name>
    <dbReference type="NCBI Taxonomy" id="42157"/>
    <lineage>
        <taxon>Eukaryota</taxon>
        <taxon>Metazoa</taxon>
        <taxon>Ecdysozoa</taxon>
        <taxon>Nematoda</taxon>
        <taxon>Chromadorea</taxon>
        <taxon>Rhabditida</taxon>
        <taxon>Spirurina</taxon>
        <taxon>Spiruromorpha</taxon>
        <taxon>Filarioidea</taxon>
        <taxon>Onchocercidae</taxon>
        <taxon>Onchocerca</taxon>
    </lineage>
</organism>
<dbReference type="AlphaFoldDB" id="A0A182EQ38"/>
<dbReference type="CDD" id="cd00201">
    <property type="entry name" value="WW"/>
    <property type="match status" value="4"/>
</dbReference>
<dbReference type="UniPathway" id="UPA00143"/>
<dbReference type="OrthoDB" id="423283at2759"/>
<evidence type="ECO:0000256" key="2">
    <source>
        <dbReference type="ARBA" id="ARBA00004906"/>
    </source>
</evidence>
<dbReference type="PROSITE" id="PS50237">
    <property type="entry name" value="HECT"/>
    <property type="match status" value="1"/>
</dbReference>
<dbReference type="PROSITE" id="PS50020">
    <property type="entry name" value="WW_DOMAIN_2"/>
    <property type="match status" value="4"/>
</dbReference>
<feature type="region of interest" description="Disordered" evidence="8">
    <location>
        <begin position="62"/>
        <end position="95"/>
    </location>
</feature>
<dbReference type="InterPro" id="IPR036020">
    <property type="entry name" value="WW_dom_sf"/>
</dbReference>
<dbReference type="SMART" id="SM00119">
    <property type="entry name" value="HECTc"/>
    <property type="match status" value="1"/>
</dbReference>
<evidence type="ECO:0000256" key="8">
    <source>
        <dbReference type="SAM" id="MobiDB-lite"/>
    </source>
</evidence>
<dbReference type="Proteomes" id="UP000271087">
    <property type="component" value="Unassembled WGS sequence"/>
</dbReference>
<dbReference type="FunFam" id="2.20.70.10:FF:000146">
    <property type="entry name" value="E3 ubiquitin-protein ligase"/>
    <property type="match status" value="1"/>
</dbReference>
<reference evidence="11 12" key="2">
    <citation type="submission" date="2018-08" db="EMBL/GenBank/DDBJ databases">
        <authorList>
            <person name="Laetsch R D."/>
            <person name="Stevens L."/>
            <person name="Kumar S."/>
            <person name="Blaxter L. M."/>
        </authorList>
    </citation>
    <scope>NUCLEOTIDE SEQUENCE [LARGE SCALE GENOMIC DNA]</scope>
</reference>
<dbReference type="SUPFAM" id="SSF51045">
    <property type="entry name" value="WW domain"/>
    <property type="match status" value="4"/>
</dbReference>
<comment type="catalytic activity">
    <reaction evidence="1">
        <text>S-ubiquitinyl-[E2 ubiquitin-conjugating enzyme]-L-cysteine + [acceptor protein]-L-lysine = [E2 ubiquitin-conjugating enzyme]-L-cysteine + N(6)-ubiquitinyl-[acceptor protein]-L-lysine.</text>
        <dbReference type="EC" id="2.3.2.26"/>
    </reaction>
</comment>
<feature type="domain" description="WW" evidence="9">
    <location>
        <begin position="96"/>
        <end position="129"/>
    </location>
</feature>
<feature type="domain" description="HECT" evidence="10">
    <location>
        <begin position="325"/>
        <end position="483"/>
    </location>
</feature>
<dbReference type="InterPro" id="IPR001202">
    <property type="entry name" value="WW_dom"/>
</dbReference>
<dbReference type="GO" id="GO:0016567">
    <property type="term" value="P:protein ubiquitination"/>
    <property type="evidence" value="ECO:0007669"/>
    <property type="project" value="UniProtKB-UniPathway"/>
</dbReference>
<dbReference type="PROSITE" id="PS01159">
    <property type="entry name" value="WW_DOMAIN_1"/>
    <property type="match status" value="4"/>
</dbReference>
<dbReference type="EC" id="2.3.2.26" evidence="3"/>
<dbReference type="InterPro" id="IPR035983">
    <property type="entry name" value="Hect_E3_ubiquitin_ligase"/>
</dbReference>
<keyword evidence="12" id="KW-1185">Reference proteome</keyword>
<evidence type="ECO:0000256" key="7">
    <source>
        <dbReference type="PROSITE-ProRule" id="PRU00104"/>
    </source>
</evidence>
<dbReference type="EMBL" id="UYRW01005699">
    <property type="protein sequence ID" value="VDM93975.1"/>
    <property type="molecule type" value="Genomic_DNA"/>
</dbReference>
<dbReference type="PANTHER" id="PTHR11254:SF429">
    <property type="entry name" value="E3 UBIQUITIN-PROTEIN LIGASE SU(DX)"/>
    <property type="match status" value="1"/>
</dbReference>
<keyword evidence="4" id="KW-0808">Transferase</keyword>
<evidence type="ECO:0000313" key="13">
    <source>
        <dbReference type="WBParaSite" id="nOo.2.0.1.t10248-RA"/>
    </source>
</evidence>
<name>A0A182EQ38_ONCOC</name>
<evidence type="ECO:0000256" key="3">
    <source>
        <dbReference type="ARBA" id="ARBA00012485"/>
    </source>
</evidence>
<evidence type="ECO:0000256" key="5">
    <source>
        <dbReference type="ARBA" id="ARBA00022737"/>
    </source>
</evidence>